<dbReference type="InterPro" id="IPR023214">
    <property type="entry name" value="HAD_sf"/>
</dbReference>
<dbReference type="SFLD" id="SFLDS00003">
    <property type="entry name" value="Haloacid_Dehalogenase"/>
    <property type="match status" value="1"/>
</dbReference>
<organism evidence="1 2">
    <name type="scientific">Candidatus Cryptobacteroides merdipullorum</name>
    <dbReference type="NCBI Taxonomy" id="2840771"/>
    <lineage>
        <taxon>Bacteria</taxon>
        <taxon>Pseudomonadati</taxon>
        <taxon>Bacteroidota</taxon>
        <taxon>Bacteroidia</taxon>
        <taxon>Bacteroidales</taxon>
        <taxon>Candidatus Cryptobacteroides</taxon>
    </lineage>
</organism>
<evidence type="ECO:0000313" key="1">
    <source>
        <dbReference type="EMBL" id="HIT46632.1"/>
    </source>
</evidence>
<dbReference type="Proteomes" id="UP000886881">
    <property type="component" value="Unassembled WGS sequence"/>
</dbReference>
<dbReference type="Gene3D" id="3.40.50.1000">
    <property type="entry name" value="HAD superfamily/HAD-like"/>
    <property type="match status" value="1"/>
</dbReference>
<gene>
    <name evidence="1" type="ORF">IAC35_02095</name>
</gene>
<dbReference type="SUPFAM" id="SSF56784">
    <property type="entry name" value="HAD-like"/>
    <property type="match status" value="1"/>
</dbReference>
<dbReference type="SFLD" id="SFLDG01129">
    <property type="entry name" value="C1.5:_HAD__Beta-PGM__Phosphata"/>
    <property type="match status" value="1"/>
</dbReference>
<dbReference type="Pfam" id="PF00702">
    <property type="entry name" value="Hydrolase"/>
    <property type="match status" value="1"/>
</dbReference>
<dbReference type="NCBIfam" id="TIGR01509">
    <property type="entry name" value="HAD-SF-IA-v3"/>
    <property type="match status" value="1"/>
</dbReference>
<dbReference type="CDD" id="cd02603">
    <property type="entry name" value="HAD_sEH-N_like"/>
    <property type="match status" value="1"/>
</dbReference>
<protein>
    <submittedName>
        <fullName evidence="1">HAD family phosphatase</fullName>
    </submittedName>
</protein>
<dbReference type="AlphaFoldDB" id="A0A9D1GNK1"/>
<dbReference type="PANTHER" id="PTHR43611:SF3">
    <property type="entry name" value="FLAVIN MONONUCLEOTIDE HYDROLASE 1, CHLOROPLATIC"/>
    <property type="match status" value="1"/>
</dbReference>
<proteinExistence type="predicted"/>
<dbReference type="InterPro" id="IPR036412">
    <property type="entry name" value="HAD-like_sf"/>
</dbReference>
<sequence>MIRNIIFDFGAVLLDWSPEHLFKPYFNDDEKMRHFLTEVCPYSWNASVDAGKSTADATAERVALFPEWEKEIRMYYGQWEKMMNGEIPGMREVVESLKKKGYGVYGLSNWSAETFVPFVRDKYPVLKLLDGYVVSGFEKVKKPDPRLYHILLDRYGLKADECLFIDDSPDNVAAGEALGIRGIVFSSPVELKERLAEVLPE</sequence>
<reference evidence="1" key="2">
    <citation type="journal article" date="2021" name="PeerJ">
        <title>Extensive microbial diversity within the chicken gut microbiome revealed by metagenomics and culture.</title>
        <authorList>
            <person name="Gilroy R."/>
            <person name="Ravi A."/>
            <person name="Getino M."/>
            <person name="Pursley I."/>
            <person name="Horton D.L."/>
            <person name="Alikhan N.F."/>
            <person name="Baker D."/>
            <person name="Gharbi K."/>
            <person name="Hall N."/>
            <person name="Watson M."/>
            <person name="Adriaenssens E.M."/>
            <person name="Foster-Nyarko E."/>
            <person name="Jarju S."/>
            <person name="Secka A."/>
            <person name="Antonio M."/>
            <person name="Oren A."/>
            <person name="Chaudhuri R.R."/>
            <person name="La Ragione R."/>
            <person name="Hildebrand F."/>
            <person name="Pallen M.J."/>
        </authorList>
    </citation>
    <scope>NUCLEOTIDE SEQUENCE</scope>
    <source>
        <strain evidence="1">ChiHecec2B26-709</strain>
    </source>
</reference>
<dbReference type="InterPro" id="IPR023198">
    <property type="entry name" value="PGP-like_dom2"/>
</dbReference>
<dbReference type="PRINTS" id="PR00413">
    <property type="entry name" value="HADHALOGNASE"/>
</dbReference>
<dbReference type="EMBL" id="DVLC01000041">
    <property type="protein sequence ID" value="HIT46632.1"/>
    <property type="molecule type" value="Genomic_DNA"/>
</dbReference>
<reference evidence="1" key="1">
    <citation type="submission" date="2020-10" db="EMBL/GenBank/DDBJ databases">
        <authorList>
            <person name="Gilroy R."/>
        </authorList>
    </citation>
    <scope>NUCLEOTIDE SEQUENCE</scope>
    <source>
        <strain evidence="1">ChiHecec2B26-709</strain>
    </source>
</reference>
<accession>A0A9D1GNK1</accession>
<evidence type="ECO:0000313" key="2">
    <source>
        <dbReference type="Proteomes" id="UP000886881"/>
    </source>
</evidence>
<comment type="caution">
    <text evidence="1">The sequence shown here is derived from an EMBL/GenBank/DDBJ whole genome shotgun (WGS) entry which is preliminary data.</text>
</comment>
<dbReference type="InterPro" id="IPR006439">
    <property type="entry name" value="HAD-SF_hydro_IA"/>
</dbReference>
<dbReference type="Gene3D" id="1.10.150.240">
    <property type="entry name" value="Putative phosphatase, domain 2"/>
    <property type="match status" value="1"/>
</dbReference>
<dbReference type="PANTHER" id="PTHR43611">
    <property type="entry name" value="ALPHA-D-GLUCOSE 1-PHOSPHATE PHOSPHATASE"/>
    <property type="match status" value="1"/>
</dbReference>
<name>A0A9D1GNK1_9BACT</name>